<dbReference type="GO" id="GO:0004175">
    <property type="term" value="F:endopeptidase activity"/>
    <property type="evidence" value="ECO:0007669"/>
    <property type="project" value="UniProtKB-ARBA"/>
</dbReference>
<organism evidence="3 4">
    <name type="scientific">Halostagnicola larsenii XH-48</name>
    <dbReference type="NCBI Taxonomy" id="797299"/>
    <lineage>
        <taxon>Archaea</taxon>
        <taxon>Methanobacteriati</taxon>
        <taxon>Methanobacteriota</taxon>
        <taxon>Stenosarchaea group</taxon>
        <taxon>Halobacteria</taxon>
        <taxon>Halobacteriales</taxon>
        <taxon>Natrialbaceae</taxon>
        <taxon>Halostagnicola</taxon>
    </lineage>
</organism>
<dbReference type="OrthoDB" id="275779at2157"/>
<dbReference type="GeneID" id="25144574"/>
<dbReference type="Proteomes" id="UP000019024">
    <property type="component" value="Chromosome"/>
</dbReference>
<feature type="transmembrane region" description="Helical" evidence="1">
    <location>
        <begin position="223"/>
        <end position="244"/>
    </location>
</feature>
<dbReference type="RefSeq" id="WP_049952148.1">
    <property type="nucleotide sequence ID" value="NZ_CP007055.1"/>
</dbReference>
<feature type="transmembrane region" description="Helical" evidence="1">
    <location>
        <begin position="46"/>
        <end position="63"/>
    </location>
</feature>
<dbReference type="eggNOG" id="arCOG02767">
    <property type="taxonomic scope" value="Archaea"/>
</dbReference>
<dbReference type="InterPro" id="IPR003675">
    <property type="entry name" value="Rce1/LyrA-like_dom"/>
</dbReference>
<evidence type="ECO:0000313" key="4">
    <source>
        <dbReference type="Proteomes" id="UP000019024"/>
    </source>
</evidence>
<feature type="transmembrane region" description="Helical" evidence="1">
    <location>
        <begin position="264"/>
        <end position="281"/>
    </location>
</feature>
<reference evidence="3 4" key="1">
    <citation type="submission" date="2014-01" db="EMBL/GenBank/DDBJ databases">
        <authorList>
            <consortium name="DOE Joint Genome Institute"/>
            <person name="Anderson I."/>
            <person name="Huntemann M."/>
            <person name="Han J."/>
            <person name="Chen A."/>
            <person name="Kyrpides N."/>
            <person name="Mavromatis K."/>
            <person name="Markowitz V."/>
            <person name="Palaniappan K."/>
            <person name="Ivanova N."/>
            <person name="Schaumberg A."/>
            <person name="Pati A."/>
            <person name="Liolios K."/>
            <person name="Nordberg H.P."/>
            <person name="Cantor M.N."/>
            <person name="Hua S.X."/>
            <person name="Woyke T."/>
        </authorList>
    </citation>
    <scope>NUCLEOTIDE SEQUENCE [LARGE SCALE GENOMIC DNA]</scope>
    <source>
        <strain evidence="3 4">XH-48</strain>
    </source>
</reference>
<feature type="transmembrane region" description="Helical" evidence="1">
    <location>
        <begin position="185"/>
        <end position="203"/>
    </location>
</feature>
<keyword evidence="1" id="KW-1133">Transmembrane helix</keyword>
<keyword evidence="4" id="KW-1185">Reference proteome</keyword>
<sequence>MGTTAQSDADGDPGGIDVVPAVGTIVTALAMGCLLVPVRQGVDEPTVLGASAFAIIAVVAFLARRHGVLERQQSGLVAAASSALVVILSATAIMLGTSGSIILPEVGWSISLLFGAFVTSFAAAGVAIADYASVSGAGLSRRTGHFLEMVILGLAGLVAMQVASVVVSIPMMVAVGELTEFQWQFVSYLATGLGLGTVAFGYLAVRDYSLSYIDIKAPTLQTVVWMVVGLFLIFGANIAVSVLMTGAGVESAEHSLSETVEQNIGLVVIIIPAMILIVGPFEELLYRNVVQKSLYGTFSRPSAIVVASTVFAVVHVGAYATAGAGEVLASLASVFALSLVLGTIYERTDNLVVPALVHGCYNALLFVPYLLS</sequence>
<feature type="transmembrane region" description="Helical" evidence="1">
    <location>
        <begin position="108"/>
        <end position="129"/>
    </location>
</feature>
<dbReference type="PANTHER" id="PTHR36435">
    <property type="entry name" value="SLR1288 PROTEIN"/>
    <property type="match status" value="1"/>
</dbReference>
<accession>W0JK29</accession>
<evidence type="ECO:0000259" key="2">
    <source>
        <dbReference type="Pfam" id="PF02517"/>
    </source>
</evidence>
<feature type="transmembrane region" description="Helical" evidence="1">
    <location>
        <begin position="75"/>
        <end position="96"/>
    </location>
</feature>
<dbReference type="PANTHER" id="PTHR36435:SF1">
    <property type="entry name" value="CAAX AMINO TERMINAL PROTEASE FAMILY PROTEIN"/>
    <property type="match status" value="1"/>
</dbReference>
<protein>
    <submittedName>
        <fullName evidence="3">Abortive phage infection protein</fullName>
    </submittedName>
</protein>
<feature type="transmembrane region" description="Helical" evidence="1">
    <location>
        <begin position="302"/>
        <end position="321"/>
    </location>
</feature>
<dbReference type="KEGG" id="hlr:HALLA_08800"/>
<dbReference type="AlphaFoldDB" id="W0JK29"/>
<keyword evidence="1" id="KW-0812">Transmembrane</keyword>
<dbReference type="InterPro" id="IPR052710">
    <property type="entry name" value="CAAX_protease"/>
</dbReference>
<dbReference type="EMBL" id="CP007055">
    <property type="protein sequence ID" value="AHF98948.1"/>
    <property type="molecule type" value="Genomic_DNA"/>
</dbReference>
<feature type="transmembrane region" description="Helical" evidence="1">
    <location>
        <begin position="352"/>
        <end position="371"/>
    </location>
</feature>
<feature type="transmembrane region" description="Helical" evidence="1">
    <location>
        <begin position="150"/>
        <end position="173"/>
    </location>
</feature>
<feature type="transmembrane region" description="Helical" evidence="1">
    <location>
        <begin position="327"/>
        <end position="345"/>
    </location>
</feature>
<dbReference type="PATRIC" id="fig|797299.3.peg.801"/>
<evidence type="ECO:0000256" key="1">
    <source>
        <dbReference type="SAM" id="Phobius"/>
    </source>
</evidence>
<dbReference type="Pfam" id="PF02517">
    <property type="entry name" value="Rce1-like"/>
    <property type="match status" value="1"/>
</dbReference>
<keyword evidence="1" id="KW-0472">Membrane</keyword>
<gene>
    <name evidence="3" type="ORF">HALLA_08800</name>
</gene>
<evidence type="ECO:0000313" key="3">
    <source>
        <dbReference type="EMBL" id="AHF98948.1"/>
    </source>
</evidence>
<name>W0JK29_9EURY</name>
<dbReference type="STRING" id="797299.HALLA_08800"/>
<proteinExistence type="predicted"/>
<dbReference type="GO" id="GO:0080120">
    <property type="term" value="P:CAAX-box protein maturation"/>
    <property type="evidence" value="ECO:0007669"/>
    <property type="project" value="UniProtKB-ARBA"/>
</dbReference>
<feature type="domain" description="CAAX prenyl protease 2/Lysostaphin resistance protein A-like" evidence="2">
    <location>
        <begin position="267"/>
        <end position="364"/>
    </location>
</feature>
<dbReference type="HOGENOM" id="CLU_745179_0_0_2"/>